<accession>A0A395HH11</accession>
<dbReference type="AlphaFoldDB" id="A0A395HH11"/>
<feature type="domain" description="Carrier" evidence="1">
    <location>
        <begin position="59"/>
        <end position="113"/>
    </location>
</feature>
<evidence type="ECO:0000313" key="2">
    <source>
        <dbReference type="EMBL" id="RAL07202.1"/>
    </source>
</evidence>
<dbReference type="Pfam" id="PF00550">
    <property type="entry name" value="PP-binding"/>
    <property type="match status" value="1"/>
</dbReference>
<dbReference type="RefSeq" id="XP_025546356.1">
    <property type="nucleotide sequence ID" value="XM_025697368.1"/>
</dbReference>
<dbReference type="OrthoDB" id="329835at2759"/>
<dbReference type="InterPro" id="IPR036736">
    <property type="entry name" value="ACP-like_sf"/>
</dbReference>
<protein>
    <recommendedName>
        <fullName evidence="1">Carrier domain-containing protein</fullName>
    </recommendedName>
</protein>
<proteinExistence type="predicted"/>
<dbReference type="InterPro" id="IPR009081">
    <property type="entry name" value="PP-bd_ACP"/>
</dbReference>
<reference evidence="2 3" key="1">
    <citation type="submission" date="2018-02" db="EMBL/GenBank/DDBJ databases">
        <title>The genomes of Aspergillus section Nigri reveals drivers in fungal speciation.</title>
        <authorList>
            <consortium name="DOE Joint Genome Institute"/>
            <person name="Vesth T.C."/>
            <person name="Nybo J."/>
            <person name="Theobald S."/>
            <person name="Brandl J."/>
            <person name="Frisvad J.C."/>
            <person name="Nielsen K.F."/>
            <person name="Lyhne E.K."/>
            <person name="Kogle M.E."/>
            <person name="Kuo A."/>
            <person name="Riley R."/>
            <person name="Clum A."/>
            <person name="Nolan M."/>
            <person name="Lipzen A."/>
            <person name="Salamov A."/>
            <person name="Henrissat B."/>
            <person name="Wiebenga A."/>
            <person name="De vries R.P."/>
            <person name="Grigoriev I.V."/>
            <person name="Mortensen U.H."/>
            <person name="Andersen M.R."/>
            <person name="Baker S.E."/>
        </authorList>
    </citation>
    <scope>NUCLEOTIDE SEQUENCE [LARGE SCALE GENOMIC DNA]</scope>
    <source>
        <strain evidence="2 3">CBS 101889</strain>
    </source>
</reference>
<evidence type="ECO:0000259" key="1">
    <source>
        <dbReference type="Pfam" id="PF00550"/>
    </source>
</evidence>
<dbReference type="EMBL" id="KZ824337">
    <property type="protein sequence ID" value="RAL07202.1"/>
    <property type="molecule type" value="Genomic_DNA"/>
</dbReference>
<dbReference type="VEuPathDB" id="FungiDB:BO97DRAFT_429501"/>
<keyword evidence="3" id="KW-1185">Reference proteome</keyword>
<dbReference type="GeneID" id="37201657"/>
<dbReference type="SUPFAM" id="SSF47336">
    <property type="entry name" value="ACP-like"/>
    <property type="match status" value="1"/>
</dbReference>
<dbReference type="Proteomes" id="UP000248961">
    <property type="component" value="Unassembled WGS sequence"/>
</dbReference>
<name>A0A395HH11_ASPHC</name>
<organism evidence="2 3">
    <name type="scientific">Aspergillus homomorphus (strain CBS 101889)</name>
    <dbReference type="NCBI Taxonomy" id="1450537"/>
    <lineage>
        <taxon>Eukaryota</taxon>
        <taxon>Fungi</taxon>
        <taxon>Dikarya</taxon>
        <taxon>Ascomycota</taxon>
        <taxon>Pezizomycotina</taxon>
        <taxon>Eurotiomycetes</taxon>
        <taxon>Eurotiomycetidae</taxon>
        <taxon>Eurotiales</taxon>
        <taxon>Aspergillaceae</taxon>
        <taxon>Aspergillus</taxon>
        <taxon>Aspergillus subgen. Circumdati</taxon>
    </lineage>
</organism>
<dbReference type="STRING" id="1450537.A0A395HH11"/>
<sequence>MDLVPPLHVPYASSQLPIGGVIIGTGLDSNTTPPHITYVAVNNLLLGGPLVYDDTKLLVPVVKIDSTIPITKFGMDSMLAAEFRTWSYQTHKTDIPFLSILNEATTLKGLAEVVKGGLEDKV</sequence>
<gene>
    <name evidence="2" type="ORF">BO97DRAFT_429501</name>
</gene>
<evidence type="ECO:0000313" key="3">
    <source>
        <dbReference type="Proteomes" id="UP000248961"/>
    </source>
</evidence>